<accession>A0ABW1KZ65</accession>
<dbReference type="EMBL" id="JBHPON010000002">
    <property type="protein sequence ID" value="MFC6036829.1"/>
    <property type="molecule type" value="Genomic_DNA"/>
</dbReference>
<comment type="caution">
    <text evidence="2">The sequence shown here is derived from an EMBL/GenBank/DDBJ whole genome shotgun (WGS) entry which is preliminary data.</text>
</comment>
<feature type="transmembrane region" description="Helical" evidence="1">
    <location>
        <begin position="121"/>
        <end position="142"/>
    </location>
</feature>
<reference evidence="2 3" key="1">
    <citation type="submission" date="2024-09" db="EMBL/GenBank/DDBJ databases">
        <authorList>
            <person name="Zhang Z.-H."/>
        </authorList>
    </citation>
    <scope>NUCLEOTIDE SEQUENCE [LARGE SCALE GENOMIC DNA]</scope>
    <source>
        <strain evidence="2 3">HHTR114</strain>
    </source>
</reference>
<keyword evidence="1" id="KW-0812">Transmembrane</keyword>
<name>A0ABW1KZ65_9PROT</name>
<evidence type="ECO:0008006" key="4">
    <source>
        <dbReference type="Google" id="ProtNLM"/>
    </source>
</evidence>
<dbReference type="NCBIfam" id="NF047765">
    <property type="entry name" value="LIC_13387_fam"/>
    <property type="match status" value="1"/>
</dbReference>
<evidence type="ECO:0000313" key="2">
    <source>
        <dbReference type="EMBL" id="MFC6036829.1"/>
    </source>
</evidence>
<gene>
    <name evidence="2" type="ORF">ACFMB1_14820</name>
</gene>
<dbReference type="RefSeq" id="WP_379881923.1">
    <property type="nucleotide sequence ID" value="NZ_JBHPON010000002.1"/>
</dbReference>
<keyword evidence="1" id="KW-0472">Membrane</keyword>
<protein>
    <recommendedName>
        <fullName evidence="4">MAPEG family protein</fullName>
    </recommendedName>
</protein>
<dbReference type="InterPro" id="IPR058068">
    <property type="entry name" value="LIC_13387-like"/>
</dbReference>
<dbReference type="Proteomes" id="UP001596116">
    <property type="component" value="Unassembled WGS sequence"/>
</dbReference>
<keyword evidence="1" id="KW-1133">Transmembrane helix</keyword>
<organism evidence="2 3">
    <name type="scientific">Hyphococcus aureus</name>
    <dbReference type="NCBI Taxonomy" id="2666033"/>
    <lineage>
        <taxon>Bacteria</taxon>
        <taxon>Pseudomonadati</taxon>
        <taxon>Pseudomonadota</taxon>
        <taxon>Alphaproteobacteria</taxon>
        <taxon>Parvularculales</taxon>
        <taxon>Parvularculaceae</taxon>
        <taxon>Hyphococcus</taxon>
    </lineage>
</organism>
<feature type="transmembrane region" description="Helical" evidence="1">
    <location>
        <begin position="95"/>
        <end position="114"/>
    </location>
</feature>
<feature type="transmembrane region" description="Helical" evidence="1">
    <location>
        <begin position="6"/>
        <end position="27"/>
    </location>
</feature>
<evidence type="ECO:0000313" key="3">
    <source>
        <dbReference type="Proteomes" id="UP001596116"/>
    </source>
</evidence>
<evidence type="ECO:0000256" key="1">
    <source>
        <dbReference type="SAM" id="Phobius"/>
    </source>
</evidence>
<proteinExistence type="predicted"/>
<sequence>MSGELGQFLIATGAGIFFLLGVLHLRITVADLKEPKKFAPANKALLPQLMETRIAMRKDVKNFWLSYLGFHFSHSVGVMFYALTVAYCGLVRPDILSDVMVRVVIVGFGASYVLMSRAFWFIIPLAGSAIGVTLIAVGMATLY</sequence>
<keyword evidence="3" id="KW-1185">Reference proteome</keyword>
<feature type="transmembrane region" description="Helical" evidence="1">
    <location>
        <begin position="63"/>
        <end position="83"/>
    </location>
</feature>